<evidence type="ECO:0000259" key="8">
    <source>
        <dbReference type="PROSITE" id="PS50268"/>
    </source>
</evidence>
<dbReference type="GO" id="GO:0008013">
    <property type="term" value="F:beta-catenin binding"/>
    <property type="evidence" value="ECO:0007669"/>
    <property type="project" value="TreeGrafter"/>
</dbReference>
<dbReference type="Pfam" id="PF00028">
    <property type="entry name" value="Cadherin"/>
    <property type="match status" value="2"/>
</dbReference>
<evidence type="ECO:0000256" key="1">
    <source>
        <dbReference type="ARBA" id="ARBA00004370"/>
    </source>
</evidence>
<proteinExistence type="predicted"/>
<evidence type="ECO:0000256" key="7">
    <source>
        <dbReference type="SAM" id="Phobius"/>
    </source>
</evidence>
<evidence type="ECO:0000256" key="6">
    <source>
        <dbReference type="SAM" id="MobiDB-lite"/>
    </source>
</evidence>
<feature type="compositionally biased region" description="Polar residues" evidence="6">
    <location>
        <begin position="983"/>
        <end position="997"/>
    </location>
</feature>
<feature type="region of interest" description="Disordered" evidence="6">
    <location>
        <begin position="146"/>
        <end position="167"/>
    </location>
</feature>
<keyword evidence="7" id="KW-0812">Transmembrane</keyword>
<feature type="domain" description="Cadherin" evidence="8">
    <location>
        <begin position="352"/>
        <end position="502"/>
    </location>
</feature>
<feature type="compositionally biased region" description="Low complexity" evidence="6">
    <location>
        <begin position="470"/>
        <end position="483"/>
    </location>
</feature>
<reference evidence="9" key="1">
    <citation type="submission" date="2018-10" db="EMBL/GenBank/DDBJ databases">
        <title>Transcriptome assembly of Aceria tosichella (Wheat curl mite) Type 2.</title>
        <authorList>
            <person name="Scully E.D."/>
            <person name="Geib S.M."/>
            <person name="Palmer N.A."/>
            <person name="Gupta A.K."/>
            <person name="Sarath G."/>
            <person name="Tatineni S."/>
        </authorList>
    </citation>
    <scope>NUCLEOTIDE SEQUENCE</scope>
    <source>
        <strain evidence="9">LincolnNE</strain>
    </source>
</reference>
<name>A0A6G1SEU7_9ACAR</name>
<feature type="domain" description="Cadherin" evidence="8">
    <location>
        <begin position="867"/>
        <end position="1021"/>
    </location>
</feature>
<evidence type="ECO:0000313" key="9">
    <source>
        <dbReference type="EMBL" id="MDE48440.1"/>
    </source>
</evidence>
<sequence length="1660" mass="182096">MIVVTRIVCVGRWAPQFIPQVQRLTISEHALSNNTIIHLLIVSDPLSLNSPQQQQQQDQHHQHNHHNQRVLMFEPCLVEGLEKNSQPMTGIKCLESMISVPTNTADVVVNSNLNHELAAYTNLTLYASYRPEAVFDSHSLHGLIGQNTANPTADADPSSNAPSQMTAQLAGDEFRPRSVGYLIISVMDNNDHAPYFAAPWTPSQPELSYQMLEELPVGSILTQLVANDADSKISHYEIDPPNEYFELSSPKSGIIVNKKVIDYDTLMRQTYLSPGAHRVAQSASSSTTSMLQPTTGAGAPSAALILQSNTNNGNNVIQFNVIVYDSGVKQLAAKAIVSVEILPINDNDCKFDYQLYEVNLKENALPDTVVTQVRASDLDVGEEHNSISYHLVGDQKDYFNIDARTGVITVSKRGSIGLDREQLAKPIITLTVVGRDNYQLARAGLGDGSGDQSDASNFRQSRGRTSQVPSSANSLGGSGGSRSCSTTLRIHVEDVNDNPPLFAQKIYEVVAYDIDTKDAPLVKLIVHDDDSKHNTIPAPLSVRGGNTNNNGLLSSSTSSSSSNNNNSYRIVSGNFNDSFNITQSGMIYVTRPLNETLAALDRHDASSSSSGTGNPVIELKVEVRQQGFVPPSGASLGAPQTAVVADECLVRVTIMKINRHPPDWRSETNFIPIEENLRPGSLVTQLRCIDRDFEPAKSSPSSSSWVTHYDVQQQLTTAGQQHTQTNGAGRARQSANQLASSAGDNRRPSPIRYWIKENGVNVLETSEFRLDSVSGNLVTRVALDREKRSDYWLLVACEDNGRPESFETITSLYIAVSDVDDNKPEFLIDGQQQQQQRNAVSISREPQGPSSRAANTASSSQHHKPAAIKTITFVVDEQQSKGLQVGELKAIDRDLKPEQPISYCLLEGNEFQEFVLDELTGVLYTNQTLDREKQAYYDLLVKAINDGQSCDDHLAAWSAATSGGQSTNNNSSTAASIVTTTTKKPGNSSPESSVSTMLPDTTSMVKVRVELQDINDNAPVFRRHTFRAGVHHRALSGTLVTQVAAFDPDNEANGTLTYKISEILLYKTNPIASSTFSAGSSKYTSGYSQYQHHNSHHNHQHQTPSAIKLVQLPFRIDQQGNIYTQQLLTQYQLMSWFDVKIEATETTEPWRTATTRLEIYVYETNNQLKIRINLHPRLIESHRHEVETLLSNATKYTAIINRARSYNTNNNMDFAAASNNMANTKSLLDRSGSSQAAAKIPTLDLSQTPSDQYYRQQQVPFSADMSEPVQSSNIHAIFVDQHRLVNPNLVMEKFDLTSAQLLLSAHNFAGQPSELMGPVGQQQQQSSNWQDTNGNNELAPLIDRVALASIQAAEYQASPSGLAGIDWLESPSVLFVCLSSMLFFIGLLICLVGCCCTSRIKDHIIKVAMDKLVKQQALQAKINERVLAATNQAAYASTNGAGSVLGGVSGQQQQHPNNHLMNGAGHDFMLAQGAGFMSSFDATKGCLNNNYENMSILQRAMEAGEFFDPNYTTLNNNNNNTMTTPAGHLNLGAHYYDASELDNQQEDDNGTGLDANNADKQYQMMNGAGAMDNSVVSLSLEEEYDDDDDEDGDRDMNDGSGNNYDMTTNANSGDLSNGHDTQQKLAKETKLYTNGLNGMVSSHHSRLRQQIPNNKYSHDT</sequence>
<feature type="domain" description="Cadherin" evidence="8">
    <location>
        <begin position="665"/>
        <end position="826"/>
    </location>
</feature>
<protein>
    <submittedName>
        <fullName evidence="9">Cadherin-87A</fullName>
    </submittedName>
</protein>
<feature type="region of interest" description="Disordered" evidence="6">
    <location>
        <begin position="443"/>
        <end position="483"/>
    </location>
</feature>
<evidence type="ECO:0000256" key="2">
    <source>
        <dbReference type="ARBA" id="ARBA00022737"/>
    </source>
</evidence>
<feature type="region of interest" description="Disordered" evidence="6">
    <location>
        <begin position="716"/>
        <end position="750"/>
    </location>
</feature>
<evidence type="ECO:0000256" key="3">
    <source>
        <dbReference type="ARBA" id="ARBA00022837"/>
    </source>
</evidence>
<dbReference type="PANTHER" id="PTHR24027:SF438">
    <property type="entry name" value="CADHERIN 23"/>
    <property type="match status" value="1"/>
</dbReference>
<dbReference type="Gene3D" id="2.60.40.60">
    <property type="entry name" value="Cadherins"/>
    <property type="match status" value="6"/>
</dbReference>
<feature type="compositionally biased region" description="Acidic residues" evidence="6">
    <location>
        <begin position="1583"/>
        <end position="1593"/>
    </location>
</feature>
<keyword evidence="4 7" id="KW-0472">Membrane</keyword>
<dbReference type="PRINTS" id="PR00205">
    <property type="entry name" value="CADHERIN"/>
</dbReference>
<feature type="region of interest" description="Disordered" evidence="6">
    <location>
        <begin position="830"/>
        <end position="864"/>
    </location>
</feature>
<dbReference type="EMBL" id="GGYP01003669">
    <property type="protein sequence ID" value="MDE48440.1"/>
    <property type="molecule type" value="Transcribed_RNA"/>
</dbReference>
<gene>
    <name evidence="9" type="primary">Cad87A_1</name>
    <name evidence="9" type="ORF">g.12610</name>
</gene>
<dbReference type="PROSITE" id="PS50268">
    <property type="entry name" value="CADHERIN_2"/>
    <property type="match status" value="5"/>
</dbReference>
<keyword evidence="7" id="KW-1133">Transmembrane helix</keyword>
<feature type="region of interest" description="Disordered" evidence="6">
    <location>
        <begin position="1583"/>
        <end position="1660"/>
    </location>
</feature>
<dbReference type="SMART" id="SM00112">
    <property type="entry name" value="CA"/>
    <property type="match status" value="5"/>
</dbReference>
<evidence type="ECO:0000256" key="4">
    <source>
        <dbReference type="ARBA" id="ARBA00023136"/>
    </source>
</evidence>
<accession>A0A6G1SEU7</accession>
<dbReference type="CDD" id="cd11304">
    <property type="entry name" value="Cadherin_repeat"/>
    <property type="match status" value="6"/>
</dbReference>
<organism evidence="9">
    <name type="scientific">Aceria tosichella</name>
    <name type="common">wheat curl mite</name>
    <dbReference type="NCBI Taxonomy" id="561515"/>
    <lineage>
        <taxon>Eukaryota</taxon>
        <taxon>Metazoa</taxon>
        <taxon>Ecdysozoa</taxon>
        <taxon>Arthropoda</taxon>
        <taxon>Chelicerata</taxon>
        <taxon>Arachnida</taxon>
        <taxon>Acari</taxon>
        <taxon>Acariformes</taxon>
        <taxon>Trombidiformes</taxon>
        <taxon>Prostigmata</taxon>
        <taxon>Eupodina</taxon>
        <taxon>Eriophyoidea</taxon>
        <taxon>Eriophyidae</taxon>
        <taxon>Eriophyinae</taxon>
        <taxon>Aceriini</taxon>
        <taxon>Aceria</taxon>
    </lineage>
</organism>
<feature type="region of interest" description="Disordered" evidence="6">
    <location>
        <begin position="532"/>
        <end position="565"/>
    </location>
</feature>
<feature type="compositionally biased region" description="Polar residues" evidence="6">
    <location>
        <begin position="450"/>
        <end position="469"/>
    </location>
</feature>
<dbReference type="GO" id="GO:0016477">
    <property type="term" value="P:cell migration"/>
    <property type="evidence" value="ECO:0007669"/>
    <property type="project" value="TreeGrafter"/>
</dbReference>
<comment type="subcellular location">
    <subcellularLocation>
        <location evidence="1">Membrane</location>
    </subcellularLocation>
</comment>
<dbReference type="PANTHER" id="PTHR24027">
    <property type="entry name" value="CADHERIN-23"/>
    <property type="match status" value="1"/>
</dbReference>
<feature type="compositionally biased region" description="Polar residues" evidence="6">
    <location>
        <begin position="1599"/>
        <end position="1620"/>
    </location>
</feature>
<dbReference type="PROSITE" id="PS00232">
    <property type="entry name" value="CADHERIN_1"/>
    <property type="match status" value="3"/>
</dbReference>
<feature type="domain" description="Cadherin" evidence="8">
    <location>
        <begin position="203"/>
        <end position="351"/>
    </location>
</feature>
<evidence type="ECO:0000256" key="5">
    <source>
        <dbReference type="PROSITE-ProRule" id="PRU00043"/>
    </source>
</evidence>
<keyword evidence="2" id="KW-0677">Repeat</keyword>
<dbReference type="GO" id="GO:0005509">
    <property type="term" value="F:calcium ion binding"/>
    <property type="evidence" value="ECO:0007669"/>
    <property type="project" value="UniProtKB-UniRule"/>
</dbReference>
<dbReference type="GO" id="GO:0045296">
    <property type="term" value="F:cadherin binding"/>
    <property type="evidence" value="ECO:0007669"/>
    <property type="project" value="TreeGrafter"/>
</dbReference>
<feature type="compositionally biased region" description="Polar residues" evidence="6">
    <location>
        <begin position="848"/>
        <end position="860"/>
    </location>
</feature>
<dbReference type="InterPro" id="IPR020894">
    <property type="entry name" value="Cadherin_CS"/>
</dbReference>
<feature type="compositionally biased region" description="Low complexity" evidence="6">
    <location>
        <begin position="961"/>
        <end position="982"/>
    </location>
</feature>
<feature type="compositionally biased region" description="Polar residues" evidence="6">
    <location>
        <begin position="830"/>
        <end position="841"/>
    </location>
</feature>
<keyword evidence="3 5" id="KW-0106">Calcium</keyword>
<dbReference type="GO" id="GO:0016342">
    <property type="term" value="C:catenin complex"/>
    <property type="evidence" value="ECO:0007669"/>
    <property type="project" value="TreeGrafter"/>
</dbReference>
<feature type="region of interest" description="Disordered" evidence="6">
    <location>
        <begin position="961"/>
        <end position="997"/>
    </location>
</feature>
<dbReference type="GO" id="GO:0007156">
    <property type="term" value="P:homophilic cell adhesion via plasma membrane adhesion molecules"/>
    <property type="evidence" value="ECO:0007669"/>
    <property type="project" value="InterPro"/>
</dbReference>
<feature type="compositionally biased region" description="Basic and acidic residues" evidence="6">
    <location>
        <begin position="1621"/>
        <end position="1630"/>
    </location>
</feature>
<feature type="compositionally biased region" description="Low complexity" evidence="6">
    <location>
        <begin position="545"/>
        <end position="565"/>
    </location>
</feature>
<feature type="compositionally biased region" description="Polar residues" evidence="6">
    <location>
        <begin position="716"/>
        <end position="743"/>
    </location>
</feature>
<dbReference type="SUPFAM" id="SSF49313">
    <property type="entry name" value="Cadherin-like"/>
    <property type="match status" value="6"/>
</dbReference>
<feature type="transmembrane region" description="Helical" evidence="7">
    <location>
        <begin position="1373"/>
        <end position="1396"/>
    </location>
</feature>
<dbReference type="InterPro" id="IPR015919">
    <property type="entry name" value="Cadherin-like_sf"/>
</dbReference>
<dbReference type="InterPro" id="IPR039808">
    <property type="entry name" value="Cadherin"/>
</dbReference>
<dbReference type="InterPro" id="IPR002126">
    <property type="entry name" value="Cadherin-like_dom"/>
</dbReference>
<feature type="domain" description="Cadherin" evidence="8">
    <location>
        <begin position="1022"/>
        <end position="1178"/>
    </location>
</feature>
<feature type="compositionally biased region" description="Polar residues" evidence="6">
    <location>
        <begin position="1631"/>
        <end position="1660"/>
    </location>
</feature>